<dbReference type="EMBL" id="MT774390">
    <property type="protein sequence ID" value="QOR59527.1"/>
    <property type="molecule type" value="Genomic_DNA"/>
</dbReference>
<keyword evidence="2" id="KW-0808">Transferase</keyword>
<dbReference type="GO" id="GO:0016757">
    <property type="term" value="F:glycosyltransferase activity"/>
    <property type="evidence" value="ECO:0007669"/>
    <property type="project" value="UniProtKB-KW"/>
</dbReference>
<keyword evidence="2" id="KW-0328">Glycosyltransferase</keyword>
<dbReference type="GeneID" id="65130113"/>
<dbReference type="KEGG" id="vg:65130113"/>
<organism evidence="2 3">
    <name type="scientific">uncultured phage cr85_1</name>
    <dbReference type="NCBI Taxonomy" id="2772074"/>
    <lineage>
        <taxon>Viruses</taxon>
        <taxon>Duplodnaviria</taxon>
        <taxon>Heunggongvirae</taxon>
        <taxon>Uroviricota</taxon>
        <taxon>Caudoviricetes</taxon>
        <taxon>Crassvirales</taxon>
        <taxon>Steigviridae</taxon>
        <taxon>Asinivirinae</taxon>
        <taxon>Kahnovirus</taxon>
        <taxon>Kahnovirus oralis</taxon>
    </lineage>
</organism>
<dbReference type="InterPro" id="IPR041529">
    <property type="entry name" value="DUF5598"/>
</dbReference>
<evidence type="ECO:0000313" key="2">
    <source>
        <dbReference type="EMBL" id="QOR59527.1"/>
    </source>
</evidence>
<proteinExistence type="predicted"/>
<dbReference type="Pfam" id="PF18127">
    <property type="entry name" value="NAMPT_N"/>
    <property type="match status" value="1"/>
</dbReference>
<name>A0A7M1RYN7_9CAUD</name>
<evidence type="ECO:0000259" key="1">
    <source>
        <dbReference type="Pfam" id="PF18127"/>
    </source>
</evidence>
<protein>
    <submittedName>
        <fullName evidence="2">Nicotinamide phosphoribosyltransferase</fullName>
    </submittedName>
</protein>
<dbReference type="RefSeq" id="YP_010111685.1">
    <property type="nucleotide sequence ID" value="NC_055883.1"/>
</dbReference>
<accession>A0A7M1RYN7</accession>
<evidence type="ECO:0000313" key="3">
    <source>
        <dbReference type="Proteomes" id="UP000593882"/>
    </source>
</evidence>
<keyword evidence="3" id="KW-1185">Reference proteome</keyword>
<dbReference type="Proteomes" id="UP000593882">
    <property type="component" value="Segment"/>
</dbReference>
<sequence length="50" mass="5914">MKEAILLTDGYKLDHRRQYPENTEYVYSNWTPRSCHYYPEATEGAVVFGI</sequence>
<feature type="domain" description="Nicotinamide phosphoribosyltransferase N-terminal" evidence="1">
    <location>
        <begin position="5"/>
        <end position="40"/>
    </location>
</feature>
<reference evidence="2 3" key="1">
    <citation type="submission" date="2020-07" db="EMBL/GenBank/DDBJ databases">
        <title>Taxonomic proposal: Crassvirales, a new order of highly abundant and diverse bacterial viruses.</title>
        <authorList>
            <person name="Shkoporov A.N."/>
            <person name="Stockdale S.R."/>
            <person name="Guerin E."/>
            <person name="Ross R.P."/>
            <person name="Hill C."/>
        </authorList>
    </citation>
    <scope>NUCLEOTIDE SEQUENCE [LARGE SCALE GENOMIC DNA]</scope>
</reference>